<dbReference type="Gene3D" id="3.40.1550.20">
    <property type="entry name" value="Transcriptional regulator MraZ domain"/>
    <property type="match status" value="1"/>
</dbReference>
<comment type="caution">
    <text evidence="9">The sequence shown here is derived from an EMBL/GenBank/DDBJ whole genome shotgun (WGS) entry which is preliminary data.</text>
</comment>
<keyword evidence="3" id="KW-0677">Repeat</keyword>
<organism evidence="9 10">
    <name type="scientific">Nocardioides pocheonensis</name>
    <dbReference type="NCBI Taxonomy" id="661485"/>
    <lineage>
        <taxon>Bacteria</taxon>
        <taxon>Bacillati</taxon>
        <taxon>Actinomycetota</taxon>
        <taxon>Actinomycetes</taxon>
        <taxon>Propionibacteriales</taxon>
        <taxon>Nocardioidaceae</taxon>
        <taxon>Nocardioides</taxon>
    </lineage>
</organism>
<dbReference type="AlphaFoldDB" id="A0A3N0GU13"/>
<proteinExistence type="inferred from homology"/>
<dbReference type="InterPro" id="IPR007159">
    <property type="entry name" value="SpoVT-AbrB_dom"/>
</dbReference>
<dbReference type="InterPro" id="IPR035644">
    <property type="entry name" value="MraZ_C"/>
</dbReference>
<accession>A0A3N0GU13</accession>
<keyword evidence="10" id="KW-1185">Reference proteome</keyword>
<evidence type="ECO:0000256" key="5">
    <source>
        <dbReference type="ARBA" id="ARBA00023125"/>
    </source>
</evidence>
<sequence>MFSGTFRPKLDDKGRLFLPAKFREAMGDGLVITRGQERSIDVRTSADFEVFTEKFKNASQTDARLRAYGRMLFALASEQVPDKQGRITVTPELREYAALDRDCVVIGIYDRIEIWDPQRWSAYTAEQESAFADIQEEIFPGF</sequence>
<comment type="subunit">
    <text evidence="7">Forms oligomers.</text>
</comment>
<dbReference type="RefSeq" id="WP_123222208.1">
    <property type="nucleotide sequence ID" value="NZ_RJSF01000019.1"/>
</dbReference>
<evidence type="ECO:0000256" key="6">
    <source>
        <dbReference type="ARBA" id="ARBA00023163"/>
    </source>
</evidence>
<evidence type="ECO:0000256" key="4">
    <source>
        <dbReference type="ARBA" id="ARBA00023015"/>
    </source>
</evidence>
<dbReference type="OrthoDB" id="9807753at2"/>
<keyword evidence="5 7" id="KW-0238">DNA-binding</keyword>
<dbReference type="GO" id="GO:2000143">
    <property type="term" value="P:negative regulation of DNA-templated transcription initiation"/>
    <property type="evidence" value="ECO:0007669"/>
    <property type="project" value="TreeGrafter"/>
</dbReference>
<dbReference type="HAMAP" id="MF_01008">
    <property type="entry name" value="MraZ"/>
    <property type="match status" value="1"/>
</dbReference>
<dbReference type="Pfam" id="PF02381">
    <property type="entry name" value="MraZ"/>
    <property type="match status" value="2"/>
</dbReference>
<dbReference type="Proteomes" id="UP000279994">
    <property type="component" value="Unassembled WGS sequence"/>
</dbReference>
<dbReference type="CDD" id="cd16321">
    <property type="entry name" value="MraZ_C"/>
    <property type="match status" value="1"/>
</dbReference>
<keyword evidence="2 7" id="KW-0963">Cytoplasm</keyword>
<dbReference type="InterPro" id="IPR020603">
    <property type="entry name" value="MraZ_dom"/>
</dbReference>
<dbReference type="InterPro" id="IPR003444">
    <property type="entry name" value="MraZ"/>
</dbReference>
<dbReference type="InterPro" id="IPR038619">
    <property type="entry name" value="MraZ_sf"/>
</dbReference>
<dbReference type="CDD" id="cd16320">
    <property type="entry name" value="MraZ_N"/>
    <property type="match status" value="1"/>
</dbReference>
<keyword evidence="4 7" id="KW-0805">Transcription regulation</keyword>
<dbReference type="SUPFAM" id="SSF89447">
    <property type="entry name" value="AbrB/MazE/MraZ-like"/>
    <property type="match status" value="1"/>
</dbReference>
<dbReference type="GO" id="GO:0000976">
    <property type="term" value="F:transcription cis-regulatory region binding"/>
    <property type="evidence" value="ECO:0007669"/>
    <property type="project" value="TreeGrafter"/>
</dbReference>
<comment type="subcellular location">
    <subcellularLocation>
        <location evidence="7">Cytoplasm</location>
        <location evidence="7">Nucleoid</location>
    </subcellularLocation>
</comment>
<comment type="similarity">
    <text evidence="7">Belongs to the MraZ family.</text>
</comment>
<keyword evidence="6 7" id="KW-0804">Transcription</keyword>
<gene>
    <name evidence="7 9" type="primary">mraZ</name>
    <name evidence="9" type="ORF">EFL26_07270</name>
</gene>
<evidence type="ECO:0000256" key="7">
    <source>
        <dbReference type="HAMAP-Rule" id="MF_01008"/>
    </source>
</evidence>
<evidence type="ECO:0000256" key="1">
    <source>
        <dbReference type="ARBA" id="ARBA00013860"/>
    </source>
</evidence>
<dbReference type="PANTHER" id="PTHR34701:SF1">
    <property type="entry name" value="TRANSCRIPTIONAL REGULATOR MRAZ"/>
    <property type="match status" value="1"/>
</dbReference>
<feature type="domain" description="SpoVT-AbrB" evidence="8">
    <location>
        <begin position="5"/>
        <end position="47"/>
    </location>
</feature>
<dbReference type="GO" id="GO:0005737">
    <property type="term" value="C:cytoplasm"/>
    <property type="evidence" value="ECO:0007669"/>
    <property type="project" value="UniProtKB-UniRule"/>
</dbReference>
<name>A0A3N0GU13_9ACTN</name>
<dbReference type="NCBIfam" id="TIGR00242">
    <property type="entry name" value="division/cell wall cluster transcriptional repressor MraZ"/>
    <property type="match status" value="1"/>
</dbReference>
<dbReference type="EMBL" id="RJSF01000019">
    <property type="protein sequence ID" value="RNM15954.1"/>
    <property type="molecule type" value="Genomic_DNA"/>
</dbReference>
<feature type="domain" description="SpoVT-AbrB" evidence="8">
    <location>
        <begin position="76"/>
        <end position="119"/>
    </location>
</feature>
<evidence type="ECO:0000256" key="2">
    <source>
        <dbReference type="ARBA" id="ARBA00022490"/>
    </source>
</evidence>
<evidence type="ECO:0000313" key="9">
    <source>
        <dbReference type="EMBL" id="RNM15954.1"/>
    </source>
</evidence>
<reference evidence="9 10" key="1">
    <citation type="submission" date="2018-11" db="EMBL/GenBank/DDBJ databases">
        <authorList>
            <person name="Li F."/>
        </authorList>
    </citation>
    <scope>NUCLEOTIDE SEQUENCE [LARGE SCALE GENOMIC DNA]</scope>
    <source>
        <strain evidence="9 10">Gsoil 818</strain>
    </source>
</reference>
<dbReference type="InterPro" id="IPR037914">
    <property type="entry name" value="SpoVT-AbrB_sf"/>
</dbReference>
<evidence type="ECO:0000313" key="10">
    <source>
        <dbReference type="Proteomes" id="UP000279994"/>
    </source>
</evidence>
<dbReference type="GO" id="GO:0009295">
    <property type="term" value="C:nucleoid"/>
    <property type="evidence" value="ECO:0007669"/>
    <property type="project" value="UniProtKB-SubCell"/>
</dbReference>
<dbReference type="PANTHER" id="PTHR34701">
    <property type="entry name" value="TRANSCRIPTIONAL REGULATOR MRAZ"/>
    <property type="match status" value="1"/>
</dbReference>
<dbReference type="GO" id="GO:0003700">
    <property type="term" value="F:DNA-binding transcription factor activity"/>
    <property type="evidence" value="ECO:0007669"/>
    <property type="project" value="UniProtKB-UniRule"/>
</dbReference>
<dbReference type="InterPro" id="IPR035642">
    <property type="entry name" value="MraZ_N"/>
</dbReference>
<protein>
    <recommendedName>
        <fullName evidence="1 7">Transcriptional regulator MraZ</fullName>
    </recommendedName>
</protein>
<evidence type="ECO:0000256" key="3">
    <source>
        <dbReference type="ARBA" id="ARBA00022737"/>
    </source>
</evidence>
<evidence type="ECO:0000259" key="8">
    <source>
        <dbReference type="PROSITE" id="PS51740"/>
    </source>
</evidence>
<dbReference type="PROSITE" id="PS51740">
    <property type="entry name" value="SPOVT_ABRB"/>
    <property type="match status" value="2"/>
</dbReference>